<dbReference type="NCBIfam" id="TIGR00045">
    <property type="entry name" value="glycerate kinase"/>
    <property type="match status" value="1"/>
</dbReference>
<keyword evidence="2 4" id="KW-0808">Transferase</keyword>
<dbReference type="GO" id="GO:0008887">
    <property type="term" value="F:glycerate kinase activity"/>
    <property type="evidence" value="ECO:0007669"/>
    <property type="project" value="UniProtKB-UniRule"/>
</dbReference>
<reference evidence="5 6" key="1">
    <citation type="submission" date="2016-11" db="EMBL/GenBank/DDBJ databases">
        <authorList>
            <person name="Jaros S."/>
            <person name="Januszkiewicz K."/>
            <person name="Wedrychowicz H."/>
        </authorList>
    </citation>
    <scope>NUCLEOTIDE SEQUENCE [LARGE SCALE GENOMIC DNA]</scope>
    <source>
        <strain evidence="5 6">DSM 15692</strain>
    </source>
</reference>
<evidence type="ECO:0000256" key="1">
    <source>
        <dbReference type="ARBA" id="ARBA00006284"/>
    </source>
</evidence>
<dbReference type="STRING" id="1121025.SAMN02745249_01658"/>
<accession>A0A1M4YC31</accession>
<proteinExistence type="inferred from homology"/>
<keyword evidence="6" id="KW-1185">Reference proteome</keyword>
<dbReference type="Pfam" id="PF02595">
    <property type="entry name" value="Gly_kinase"/>
    <property type="match status" value="1"/>
</dbReference>
<dbReference type="GO" id="GO:0031388">
    <property type="term" value="P:organic acid phosphorylation"/>
    <property type="evidence" value="ECO:0007669"/>
    <property type="project" value="UniProtKB-UniRule"/>
</dbReference>
<sequence>MGGKIIIASDSFKGSATSLDIGNYISESIQEEYPEYSTEIFAVADGGEGTVRAILSVLKGEIITKNVKGPLGNNIQAEYGLINNGKTAIIEMAEASGLTLVDETERDIMQASTFGTGQLIVDALSKEVEEIYIGIGGSATNDGGIGAASALGVKFLDDESKELKPIAANLSKIQSINNSNIVKDIEKTKITILSDVTNPLCGEFGASAIYGPQKGASKKQIQELDKALKHYAKIIFNEFGLDILEVEGAGAAGGLGAGLMVFANANYRLGIESILELIQIEKSIKDADLVITGEGSIDGQSSYGKAPTGIAKLAKKYNIPVVAIVGRSDLDLDLIYKNGIDGVFDIIYKPMTLEDAISNTEKLVKAMTKNILHFYNAISNY</sequence>
<protein>
    <submittedName>
        <fullName evidence="5">Glycerate kinase</fullName>
    </submittedName>
</protein>
<dbReference type="RefSeq" id="WP_073298389.1">
    <property type="nucleotide sequence ID" value="NZ_FQUF01000027.1"/>
</dbReference>
<dbReference type="AlphaFoldDB" id="A0A1M4YC31"/>
<keyword evidence="3 4" id="KW-0418">Kinase</keyword>
<dbReference type="PIRSF" id="PIRSF006078">
    <property type="entry name" value="GlxK"/>
    <property type="match status" value="1"/>
</dbReference>
<dbReference type="PANTHER" id="PTHR21599">
    <property type="entry name" value="GLYCERATE KINASE"/>
    <property type="match status" value="1"/>
</dbReference>
<dbReference type="EMBL" id="FQUF01000027">
    <property type="protein sequence ID" value="SHF03143.1"/>
    <property type="molecule type" value="Genomic_DNA"/>
</dbReference>
<evidence type="ECO:0000256" key="3">
    <source>
        <dbReference type="ARBA" id="ARBA00022777"/>
    </source>
</evidence>
<dbReference type="PANTHER" id="PTHR21599:SF0">
    <property type="entry name" value="GLYCERATE KINASE"/>
    <property type="match status" value="1"/>
</dbReference>
<dbReference type="Gene3D" id="3.90.1510.10">
    <property type="entry name" value="Glycerate kinase, domain 2"/>
    <property type="match status" value="1"/>
</dbReference>
<dbReference type="InterPro" id="IPR036129">
    <property type="entry name" value="Glycerate_kinase_sf"/>
</dbReference>
<name>A0A1M4YC31_9LACT</name>
<dbReference type="InterPro" id="IPR018193">
    <property type="entry name" value="Glyc_kinase_flavodox-like_fold"/>
</dbReference>
<dbReference type="Proteomes" id="UP000184128">
    <property type="component" value="Unassembled WGS sequence"/>
</dbReference>
<comment type="similarity">
    <text evidence="1 4">Belongs to the glycerate kinase type-1 family.</text>
</comment>
<evidence type="ECO:0000313" key="6">
    <source>
        <dbReference type="Proteomes" id="UP000184128"/>
    </source>
</evidence>
<evidence type="ECO:0000256" key="2">
    <source>
        <dbReference type="ARBA" id="ARBA00022679"/>
    </source>
</evidence>
<gene>
    <name evidence="5" type="ORF">SAMN02745249_01658</name>
</gene>
<evidence type="ECO:0000256" key="4">
    <source>
        <dbReference type="PIRNR" id="PIRNR006078"/>
    </source>
</evidence>
<evidence type="ECO:0000313" key="5">
    <source>
        <dbReference type="EMBL" id="SHF03143.1"/>
    </source>
</evidence>
<organism evidence="5 6">
    <name type="scientific">Atopostipes suicloacalis DSM 15692</name>
    <dbReference type="NCBI Taxonomy" id="1121025"/>
    <lineage>
        <taxon>Bacteria</taxon>
        <taxon>Bacillati</taxon>
        <taxon>Bacillota</taxon>
        <taxon>Bacilli</taxon>
        <taxon>Lactobacillales</taxon>
        <taxon>Carnobacteriaceae</taxon>
        <taxon>Atopostipes</taxon>
    </lineage>
</organism>
<dbReference type="InterPro" id="IPR004381">
    <property type="entry name" value="Glycerate_kinase"/>
</dbReference>
<dbReference type="OrthoDB" id="9774290at2"/>
<dbReference type="Gene3D" id="3.40.50.10350">
    <property type="entry name" value="Glycerate kinase, domain 1"/>
    <property type="match status" value="1"/>
</dbReference>
<dbReference type="SUPFAM" id="SSF110738">
    <property type="entry name" value="Glycerate kinase I"/>
    <property type="match status" value="1"/>
</dbReference>
<dbReference type="InterPro" id="IPR018197">
    <property type="entry name" value="Glycerate_kinase_RE-like"/>
</dbReference>